<dbReference type="EMBL" id="AP019298">
    <property type="protein sequence ID" value="BBG97054.1"/>
    <property type="molecule type" value="Genomic_DNA"/>
</dbReference>
<evidence type="ECO:0000313" key="1">
    <source>
        <dbReference type="EMBL" id="BBG97054.1"/>
    </source>
</evidence>
<gene>
    <name evidence="1" type="ORF">Prudu_006056</name>
</gene>
<accession>A0A4Y1QYY0</accession>
<reference evidence="1" key="1">
    <citation type="journal article" date="2019" name="Science">
        <title>Mutation of a bHLH transcription factor allowed almond domestication.</title>
        <authorList>
            <person name="Sanchez-Perez R."/>
            <person name="Pavan S."/>
            <person name="Mazzeo R."/>
            <person name="Moldovan C."/>
            <person name="Aiese Cigliano R."/>
            <person name="Del Cueto J."/>
            <person name="Ricciardi F."/>
            <person name="Lotti C."/>
            <person name="Ricciardi L."/>
            <person name="Dicenta F."/>
            <person name="Lopez-Marques R.L."/>
            <person name="Lindberg Moller B."/>
        </authorList>
    </citation>
    <scope>NUCLEOTIDE SEQUENCE</scope>
</reference>
<dbReference type="AlphaFoldDB" id="A0A4Y1QYY0"/>
<proteinExistence type="predicted"/>
<sequence length="268" mass="30960">MLVDIREWQSPMREEIEALHAQGINYSETFSPVAKPTSVRFVLALAAQFNWSLQQLDELLDKVDLQDSKPYATPCLPYHRLLKDDGKPYSHPEQYRRIVRALQYLIFTRPGITFSVNQACQFIHNPMESHVMAVKRILRYLKGTIDFGIHFQHGLLNLQTYSDDDWAVDPNDRRSILGCIVYLVSSPISWASKKQHTISRSSTEAEYRALAIVIAELTWIRQLFCDYHFGKTVSIDKRRLEKLELGVKSSIDAGLPLIADGRRWRLNL</sequence>
<evidence type="ECO:0008006" key="2">
    <source>
        <dbReference type="Google" id="ProtNLM"/>
    </source>
</evidence>
<dbReference type="CDD" id="cd09272">
    <property type="entry name" value="RNase_HI_RT_Ty1"/>
    <property type="match status" value="1"/>
</dbReference>
<protein>
    <recommendedName>
        <fullName evidence="2">Transposable element protein</fullName>
    </recommendedName>
</protein>
<dbReference type="PANTHER" id="PTHR11439:SF500">
    <property type="entry name" value="RNA-DIRECTED DNA POLYMERASE"/>
    <property type="match status" value="1"/>
</dbReference>
<name>A0A4Y1QYY0_PRUDU</name>
<dbReference type="PANTHER" id="PTHR11439">
    <property type="entry name" value="GAG-POL-RELATED RETROTRANSPOSON"/>
    <property type="match status" value="1"/>
</dbReference>
<organism evidence="1">
    <name type="scientific">Prunus dulcis</name>
    <name type="common">Almond</name>
    <name type="synonym">Amygdalus dulcis</name>
    <dbReference type="NCBI Taxonomy" id="3755"/>
    <lineage>
        <taxon>Eukaryota</taxon>
        <taxon>Viridiplantae</taxon>
        <taxon>Streptophyta</taxon>
        <taxon>Embryophyta</taxon>
        <taxon>Tracheophyta</taxon>
        <taxon>Spermatophyta</taxon>
        <taxon>Magnoliopsida</taxon>
        <taxon>eudicotyledons</taxon>
        <taxon>Gunneridae</taxon>
        <taxon>Pentapetalae</taxon>
        <taxon>rosids</taxon>
        <taxon>fabids</taxon>
        <taxon>Rosales</taxon>
        <taxon>Rosaceae</taxon>
        <taxon>Amygdaloideae</taxon>
        <taxon>Amygdaleae</taxon>
        <taxon>Prunus</taxon>
    </lineage>
</organism>